<sequence length="212" mass="23892">LKKAILPKHELAFCCMCYTCKEVKLDFYSLDYRKAPSLASASSVGGSELGDLSDSELPFLGSEEDSDKEFERLQQFTYETRNHIFKREHSDGIPPQKEPKPEYRLNTSDLHHEELASDDEGSLDDDAKFSDDEKEKEYKARKMKGIPCSGGRSEIKRGGIGGESWNWHSVANRIERYVIISLGHVILLGTVVSLKCLTEVDSIGEEAIEEQN</sequence>
<dbReference type="WBParaSite" id="ACAC_0001312701-mRNA-1">
    <property type="protein sequence ID" value="ACAC_0001312701-mRNA-1"/>
    <property type="gene ID" value="ACAC_0001312701"/>
</dbReference>
<proteinExistence type="predicted"/>
<accession>A0A158PCU6</accession>
<evidence type="ECO:0000313" key="2">
    <source>
        <dbReference type="Proteomes" id="UP000035642"/>
    </source>
</evidence>
<keyword evidence="2" id="KW-1185">Reference proteome</keyword>
<feature type="region of interest" description="Disordered" evidence="1">
    <location>
        <begin position="114"/>
        <end position="136"/>
    </location>
</feature>
<reference evidence="2" key="1">
    <citation type="submission" date="2012-09" db="EMBL/GenBank/DDBJ databases">
        <authorList>
            <person name="Martin A.A."/>
        </authorList>
    </citation>
    <scope>NUCLEOTIDE SEQUENCE</scope>
</reference>
<reference evidence="3" key="2">
    <citation type="submission" date="2016-04" db="UniProtKB">
        <authorList>
            <consortium name="WormBaseParasite"/>
        </authorList>
    </citation>
    <scope>IDENTIFICATION</scope>
</reference>
<dbReference type="Proteomes" id="UP000035642">
    <property type="component" value="Unassembled WGS sequence"/>
</dbReference>
<evidence type="ECO:0000313" key="3">
    <source>
        <dbReference type="WBParaSite" id="ACAC_0001312701-mRNA-1"/>
    </source>
</evidence>
<organism evidence="2 3">
    <name type="scientific">Angiostrongylus cantonensis</name>
    <name type="common">Rat lungworm</name>
    <dbReference type="NCBI Taxonomy" id="6313"/>
    <lineage>
        <taxon>Eukaryota</taxon>
        <taxon>Metazoa</taxon>
        <taxon>Ecdysozoa</taxon>
        <taxon>Nematoda</taxon>
        <taxon>Chromadorea</taxon>
        <taxon>Rhabditida</taxon>
        <taxon>Rhabditina</taxon>
        <taxon>Rhabditomorpha</taxon>
        <taxon>Strongyloidea</taxon>
        <taxon>Metastrongylidae</taxon>
        <taxon>Angiostrongylus</taxon>
    </lineage>
</organism>
<evidence type="ECO:0000256" key="1">
    <source>
        <dbReference type="SAM" id="MobiDB-lite"/>
    </source>
</evidence>
<dbReference type="AlphaFoldDB" id="A0A158PCU6"/>
<name>A0A158PCU6_ANGCA</name>
<feature type="compositionally biased region" description="Basic and acidic residues" evidence="1">
    <location>
        <begin position="125"/>
        <end position="136"/>
    </location>
</feature>
<dbReference type="STRING" id="6313.A0A158PCU6"/>
<protein>
    <submittedName>
        <fullName evidence="3">E2F associated phosphoprotein</fullName>
    </submittedName>
</protein>